<feature type="domain" description="OmpR/PhoB-type" evidence="5">
    <location>
        <begin position="30"/>
        <end position="102"/>
    </location>
</feature>
<dbReference type="InterPro" id="IPR001867">
    <property type="entry name" value="OmpR/PhoB-type_DNA-bd"/>
</dbReference>
<evidence type="ECO:0000256" key="1">
    <source>
        <dbReference type="ARBA" id="ARBA00005820"/>
    </source>
</evidence>
<keyword evidence="2" id="KW-0902">Two-component regulatory system</keyword>
<dbReference type="STRING" id="310781.SAMN05216259_1158"/>
<evidence type="ECO:0000256" key="2">
    <source>
        <dbReference type="ARBA" id="ARBA00023012"/>
    </source>
</evidence>
<dbReference type="InterPro" id="IPR058852">
    <property type="entry name" value="HTH_77"/>
</dbReference>
<dbReference type="CDD" id="cd15831">
    <property type="entry name" value="BTAD"/>
    <property type="match status" value="1"/>
</dbReference>
<evidence type="ECO:0000259" key="5">
    <source>
        <dbReference type="SMART" id="SM00862"/>
    </source>
</evidence>
<dbReference type="SUPFAM" id="SSF52540">
    <property type="entry name" value="P-loop containing nucleoside triphosphate hydrolases"/>
    <property type="match status" value="1"/>
</dbReference>
<dbReference type="InterPro" id="IPR036388">
    <property type="entry name" value="WH-like_DNA-bd_sf"/>
</dbReference>
<keyword evidence="8" id="KW-1185">Reference proteome</keyword>
<dbReference type="Proteomes" id="UP000199341">
    <property type="component" value="Unassembled WGS sequence"/>
</dbReference>
<dbReference type="Pfam" id="PF13191">
    <property type="entry name" value="AAA_16"/>
    <property type="match status" value="1"/>
</dbReference>
<evidence type="ECO:0000259" key="6">
    <source>
        <dbReference type="SMART" id="SM01043"/>
    </source>
</evidence>
<evidence type="ECO:0000256" key="3">
    <source>
        <dbReference type="ARBA" id="ARBA00023125"/>
    </source>
</evidence>
<dbReference type="PRINTS" id="PR00364">
    <property type="entry name" value="DISEASERSIST"/>
</dbReference>
<gene>
    <name evidence="7" type="ORF">SAMN05216259_1158</name>
</gene>
<accession>A0A1H0P0T3</accession>
<dbReference type="AlphaFoldDB" id="A0A1H0P0T3"/>
<dbReference type="Pfam" id="PF25872">
    <property type="entry name" value="HTH_77"/>
    <property type="match status" value="1"/>
</dbReference>
<dbReference type="SMART" id="SM00862">
    <property type="entry name" value="Trans_reg_C"/>
    <property type="match status" value="1"/>
</dbReference>
<dbReference type="GO" id="GO:0006355">
    <property type="term" value="P:regulation of DNA-templated transcription"/>
    <property type="evidence" value="ECO:0007669"/>
    <property type="project" value="InterPro"/>
</dbReference>
<feature type="domain" description="Bacterial transcriptional activator" evidence="6">
    <location>
        <begin position="109"/>
        <end position="251"/>
    </location>
</feature>
<dbReference type="PANTHER" id="PTHR47691">
    <property type="entry name" value="REGULATOR-RELATED"/>
    <property type="match status" value="1"/>
</dbReference>
<evidence type="ECO:0000313" key="7">
    <source>
        <dbReference type="EMBL" id="SDO98459.1"/>
    </source>
</evidence>
<dbReference type="InterPro" id="IPR016032">
    <property type="entry name" value="Sig_transdc_resp-reg_C-effctor"/>
</dbReference>
<dbReference type="InterPro" id="IPR011990">
    <property type="entry name" value="TPR-like_helical_dom_sf"/>
</dbReference>
<keyword evidence="3" id="KW-0238">DNA-binding</keyword>
<evidence type="ECO:0000313" key="8">
    <source>
        <dbReference type="Proteomes" id="UP000199341"/>
    </source>
</evidence>
<name>A0A1H0P0T3_9ACTN</name>
<dbReference type="InterPro" id="IPR005158">
    <property type="entry name" value="BTAD"/>
</dbReference>
<reference evidence="7 8" key="1">
    <citation type="submission" date="2016-10" db="EMBL/GenBank/DDBJ databases">
        <authorList>
            <person name="de Groot N.N."/>
        </authorList>
    </citation>
    <scope>NUCLEOTIDE SEQUENCE [LARGE SCALE GENOMIC DNA]</scope>
    <source>
        <strain evidence="7 8">CGMCC 4.2022</strain>
    </source>
</reference>
<dbReference type="Gene3D" id="1.25.40.10">
    <property type="entry name" value="Tetratricopeptide repeat domain"/>
    <property type="match status" value="2"/>
</dbReference>
<evidence type="ECO:0000256" key="4">
    <source>
        <dbReference type="SAM" id="MobiDB-lite"/>
    </source>
</evidence>
<comment type="similarity">
    <text evidence="1">Belongs to the AfsR/DnrI/RedD regulatory family.</text>
</comment>
<organism evidence="7 8">
    <name type="scientific">Actinacidiphila guanduensis</name>
    <dbReference type="NCBI Taxonomy" id="310781"/>
    <lineage>
        <taxon>Bacteria</taxon>
        <taxon>Bacillati</taxon>
        <taxon>Actinomycetota</taxon>
        <taxon>Actinomycetes</taxon>
        <taxon>Kitasatosporales</taxon>
        <taxon>Streptomycetaceae</taxon>
        <taxon>Actinacidiphila</taxon>
    </lineage>
</organism>
<dbReference type="SMART" id="SM01043">
    <property type="entry name" value="BTAD"/>
    <property type="match status" value="1"/>
</dbReference>
<dbReference type="InterPro" id="IPR027417">
    <property type="entry name" value="P-loop_NTPase"/>
</dbReference>
<dbReference type="Gene3D" id="3.40.50.300">
    <property type="entry name" value="P-loop containing nucleotide triphosphate hydrolases"/>
    <property type="match status" value="1"/>
</dbReference>
<feature type="compositionally biased region" description="Low complexity" evidence="4">
    <location>
        <begin position="550"/>
        <end position="566"/>
    </location>
</feature>
<sequence>MGARGWGSWGENGGVRYGVLGVGAAWARDGVAVPLGGARIRALLVALAGRAGRAVAPQVLVDDVWADEPPADAVGALQALVARLRKALGREAVASEPGGYRLDVAREAVDVFAFEALLAEGEAALREGRADGAAEVLDRALGLWRGPAFADLPAREAAAARPEAQRVAARRLRFEADLVRGRAADVLPALREAVAERPLDEPFHAQLIRALRGAGRPADALVAYEEARAALAETLGTDPGPELRALHAELLAVPAGAAPAPVAATRGAPAAPTVAGGPRRGNLRARLTSFVGRESELAAIRGDLRAARLVTLTGPGGSGKTRLAQEAGEAAQDAYADGVWLAELAPLDSPEAVPHAVLSALGRRGTVVLGTGRDPLTSEPHADDPVERLVEHCAERRLLLLLDNCEHLVEPAARLAAELLARCPGLTVLATSREPLGVQGELVRPVEPLPPPTAYRLFAERARAVRPGAVPQISGAAGPSDASGAPAVGSPGEGVFVESAGAVRPGAVPQISVVAGPSDASGAPAVGSPGEGVFVELAGAVRPGGAPQVPGAADRSDASGAPAAGSPHDDGAAAAWEICRRLDGLPLAIELAAARLRALSPRQIADRLDDRFRLLTGGSRTLLPRQQRLRAVVDWSWELLDEAERAALRALSVFSGGCTLAAAEAVCGPDTLDTLTQLVDKSLVVADHDRVGGTRYQLLETIHEYAAERAREVPGELAAARARHTAYVRDLVVDVDAKLRGADQLRWFEVLESELDNVRAALHRAVEERDEAPALAIAVAMGWFWWLRNYRDEAAGWLTRVAALGEEPRDRADPLFWPRTDLRMLLFFVQAEAASEAHWASPEVKDAARRLSAAYRDGGAPAARFPGLVWPFTSYITGADTSGMRALSDLVVDNCRTHGGDWEVATALMLRVHVTVDSPGGIDRTDADRAELDRLVARLDDRWIRAQVHSARGEISSFRGDYAAARADYEAAHRLGRELGAFSEGAFLLARTAELAFRGGQYAEADELLAAAGTEAERFAVLDARTYIRFLTAQFRLHQGRYAEARASYDQAVGRMAEGTPPPMFHVLLQGMAARLHAAEGDLPEALAQVAGSLRLALEVRCIEPVVATQLDTAAQILLAMGDPAVALCLCAAGTAVRGTLPRSVPEQSAADALRTAAAKALPAAAFAEAEAEGARLTAEEAAALLGARAAA</sequence>
<dbReference type="GO" id="GO:0003677">
    <property type="term" value="F:DNA binding"/>
    <property type="evidence" value="ECO:0007669"/>
    <property type="project" value="UniProtKB-KW"/>
</dbReference>
<dbReference type="GO" id="GO:0000160">
    <property type="term" value="P:phosphorelay signal transduction system"/>
    <property type="evidence" value="ECO:0007669"/>
    <property type="project" value="UniProtKB-KW"/>
</dbReference>
<dbReference type="SUPFAM" id="SSF46894">
    <property type="entry name" value="C-terminal effector domain of the bipartite response regulators"/>
    <property type="match status" value="1"/>
</dbReference>
<dbReference type="Gene3D" id="1.10.10.10">
    <property type="entry name" value="Winged helix-like DNA-binding domain superfamily/Winged helix DNA-binding domain"/>
    <property type="match status" value="1"/>
</dbReference>
<dbReference type="EMBL" id="FNIE01000015">
    <property type="protein sequence ID" value="SDO98459.1"/>
    <property type="molecule type" value="Genomic_DNA"/>
</dbReference>
<dbReference type="InterPro" id="IPR041664">
    <property type="entry name" value="AAA_16"/>
</dbReference>
<proteinExistence type="inferred from homology"/>
<feature type="region of interest" description="Disordered" evidence="4">
    <location>
        <begin position="545"/>
        <end position="570"/>
    </location>
</feature>
<dbReference type="PANTHER" id="PTHR47691:SF3">
    <property type="entry name" value="HTH-TYPE TRANSCRIPTIONAL REGULATOR RV0890C-RELATED"/>
    <property type="match status" value="1"/>
</dbReference>
<dbReference type="Pfam" id="PF03704">
    <property type="entry name" value="BTAD"/>
    <property type="match status" value="1"/>
</dbReference>
<dbReference type="SUPFAM" id="SSF48452">
    <property type="entry name" value="TPR-like"/>
    <property type="match status" value="2"/>
</dbReference>
<protein>
    <submittedName>
        <fullName evidence="7">Transcriptional regulatory protein, C terminal</fullName>
    </submittedName>
</protein>